<keyword evidence="5 9" id="KW-0812">Transmembrane</keyword>
<dbReference type="Gene3D" id="3.30.1120.170">
    <property type="match status" value="1"/>
</dbReference>
<feature type="transmembrane region" description="Helical" evidence="9">
    <location>
        <begin position="136"/>
        <end position="156"/>
    </location>
</feature>
<keyword evidence="6 9" id="KW-1133">Transmembrane helix</keyword>
<dbReference type="PANTHER" id="PTHR47371:SF3">
    <property type="entry name" value="PHOSPHOGLYCEROL TRANSFERASE I"/>
    <property type="match status" value="1"/>
</dbReference>
<evidence type="ECO:0000256" key="5">
    <source>
        <dbReference type="ARBA" id="ARBA00022692"/>
    </source>
</evidence>
<comment type="pathway">
    <text evidence="2">Cell wall biogenesis; lipoteichoic acid biosynthesis.</text>
</comment>
<evidence type="ECO:0000256" key="4">
    <source>
        <dbReference type="ARBA" id="ARBA00022475"/>
    </source>
</evidence>
<name>A0ABW5QZ52_9BACL</name>
<feature type="transmembrane region" description="Helical" evidence="9">
    <location>
        <begin position="168"/>
        <end position="190"/>
    </location>
</feature>
<evidence type="ECO:0000313" key="11">
    <source>
        <dbReference type="EMBL" id="MFD2661761.1"/>
    </source>
</evidence>
<sequence>MLQTKLNGPRRILRLLLAALTRLKGADILLFLAVMMVKLYLFDRFIHVQYMEMNGTDALVALGTLALIAFWTLWLPARGRLIALIVLDLAMTLVVYADLIYYRYFQDFISIPVLFQAGQVESLGGSISTLMIAKDLVLLADWPLIVPFLVYLIWLGKRDMPVPKRRSAPLVAAARIGMSAVLFAAGYTLVFGTIHDARSTWAKGLFEQSYWNVSLYNLTGVLGFHGYDAYRFARQNWFGAGSVTAAERSEAFEYVKQRGEERRRLEQDGLFGAYKGSNVIVVQAEAFQNFVVGRSIGGREVTPNFNKLMKESAYFSQFYHQTAQGRTSDADFAANCSLQPVTNGSVFIMYAQHSYDCSPSVLKDHGYSAAAYHAYDGGFWNRNAMYANMGYDSFYSKKNFVVDERVGWSVGDKSFFKQSVELMAKEERPFYSFLITLSSHHPYTMPDSEKALDTGELEGTIMGDYLQAMHYADAALGVLVEELKAKGLWDNTIVVFYGDHDNSIKEWELFETFLGRKLNRLDQQMILKQVPLLVHLPDGAHAGVYSGVGGQLDIAPTIMHLLGISTTDKVMLGTPLLTEQPAQEGKIVALRNGAYTDGHVYFNPSGAGESGNSCLDIAALGSAADMNTCQALSEQVNDELYVSDLIVVNDLVPALRKLYAQETGKTVAAAPTGHD</sequence>
<keyword evidence="11" id="KW-0808">Transferase</keyword>
<evidence type="ECO:0000256" key="3">
    <source>
        <dbReference type="ARBA" id="ARBA00009983"/>
    </source>
</evidence>
<comment type="similarity">
    <text evidence="3 8">Belongs to the LTA synthase family.</text>
</comment>
<protein>
    <submittedName>
        <fullName evidence="11">LTA synthase family protein</fullName>
        <ecNumber evidence="11">2.7.8.-</ecNumber>
    </submittedName>
</protein>
<dbReference type="EMBL" id="JBHUMY010000016">
    <property type="protein sequence ID" value="MFD2661761.1"/>
    <property type="molecule type" value="Genomic_DNA"/>
</dbReference>
<evidence type="ECO:0000313" key="12">
    <source>
        <dbReference type="Proteomes" id="UP001597493"/>
    </source>
</evidence>
<keyword evidence="12" id="KW-1185">Reference proteome</keyword>
<dbReference type="InterPro" id="IPR012160">
    <property type="entry name" value="LtaS-like"/>
</dbReference>
<evidence type="ECO:0000259" key="10">
    <source>
        <dbReference type="Pfam" id="PF00884"/>
    </source>
</evidence>
<dbReference type="Pfam" id="PF00884">
    <property type="entry name" value="Sulfatase"/>
    <property type="match status" value="1"/>
</dbReference>
<dbReference type="GO" id="GO:0016740">
    <property type="term" value="F:transferase activity"/>
    <property type="evidence" value="ECO:0007669"/>
    <property type="project" value="UniProtKB-KW"/>
</dbReference>
<evidence type="ECO:0000256" key="2">
    <source>
        <dbReference type="ARBA" id="ARBA00004936"/>
    </source>
</evidence>
<dbReference type="RefSeq" id="WP_379275013.1">
    <property type="nucleotide sequence ID" value="NZ_JBHUGT010000012.1"/>
</dbReference>
<feature type="transmembrane region" description="Helical" evidence="9">
    <location>
        <begin position="81"/>
        <end position="102"/>
    </location>
</feature>
<keyword evidence="7 8" id="KW-0472">Membrane</keyword>
<feature type="domain" description="Sulfatase N-terminal" evidence="10">
    <location>
        <begin position="277"/>
        <end position="564"/>
    </location>
</feature>
<proteinExistence type="inferred from homology"/>
<keyword evidence="4 8" id="KW-1003">Cell membrane</keyword>
<gene>
    <name evidence="11" type="ORF">ACFSW5_16020</name>
</gene>
<feature type="transmembrane region" description="Helical" evidence="9">
    <location>
        <begin position="12"/>
        <end position="37"/>
    </location>
</feature>
<dbReference type="InterPro" id="IPR000917">
    <property type="entry name" value="Sulfatase_N"/>
</dbReference>
<evidence type="ECO:0000256" key="6">
    <source>
        <dbReference type="ARBA" id="ARBA00022989"/>
    </source>
</evidence>
<dbReference type="InterPro" id="IPR050448">
    <property type="entry name" value="OpgB/LTA_synthase_biosynth"/>
</dbReference>
<evidence type="ECO:0000256" key="1">
    <source>
        <dbReference type="ARBA" id="ARBA00004651"/>
    </source>
</evidence>
<accession>A0ABW5QZ52</accession>
<dbReference type="PIRSF" id="PIRSF005091">
    <property type="entry name" value="Mmb_sulf_HI1246"/>
    <property type="match status" value="1"/>
</dbReference>
<evidence type="ECO:0000256" key="8">
    <source>
        <dbReference type="PIRNR" id="PIRNR005091"/>
    </source>
</evidence>
<organism evidence="11 12">
    <name type="scientific">Paenibacillus thailandensis</name>
    <dbReference type="NCBI Taxonomy" id="393250"/>
    <lineage>
        <taxon>Bacteria</taxon>
        <taxon>Bacillati</taxon>
        <taxon>Bacillota</taxon>
        <taxon>Bacilli</taxon>
        <taxon>Bacillales</taxon>
        <taxon>Paenibacillaceae</taxon>
        <taxon>Paenibacillus</taxon>
    </lineage>
</organism>
<dbReference type="CDD" id="cd16015">
    <property type="entry name" value="LTA_synthase"/>
    <property type="match status" value="1"/>
</dbReference>
<dbReference type="InterPro" id="IPR017850">
    <property type="entry name" value="Alkaline_phosphatase_core_sf"/>
</dbReference>
<dbReference type="SUPFAM" id="SSF53649">
    <property type="entry name" value="Alkaline phosphatase-like"/>
    <property type="match status" value="1"/>
</dbReference>
<dbReference type="Gene3D" id="3.40.720.10">
    <property type="entry name" value="Alkaline Phosphatase, subunit A"/>
    <property type="match status" value="1"/>
</dbReference>
<dbReference type="EC" id="2.7.8.-" evidence="11"/>
<evidence type="ECO:0000256" key="7">
    <source>
        <dbReference type="ARBA" id="ARBA00023136"/>
    </source>
</evidence>
<comment type="subcellular location">
    <subcellularLocation>
        <location evidence="1">Cell membrane</location>
        <topology evidence="1">Multi-pass membrane protein</topology>
    </subcellularLocation>
</comment>
<dbReference type="Proteomes" id="UP001597493">
    <property type="component" value="Unassembled WGS sequence"/>
</dbReference>
<dbReference type="PANTHER" id="PTHR47371">
    <property type="entry name" value="LIPOTEICHOIC ACID SYNTHASE"/>
    <property type="match status" value="1"/>
</dbReference>
<reference evidence="12" key="1">
    <citation type="journal article" date="2019" name="Int. J. Syst. Evol. Microbiol.">
        <title>The Global Catalogue of Microorganisms (GCM) 10K type strain sequencing project: providing services to taxonomists for standard genome sequencing and annotation.</title>
        <authorList>
            <consortium name="The Broad Institute Genomics Platform"/>
            <consortium name="The Broad Institute Genome Sequencing Center for Infectious Disease"/>
            <person name="Wu L."/>
            <person name="Ma J."/>
        </authorList>
    </citation>
    <scope>NUCLEOTIDE SEQUENCE [LARGE SCALE GENOMIC DNA]</scope>
    <source>
        <strain evidence="12">TISTR 1827</strain>
    </source>
</reference>
<evidence type="ECO:0000256" key="9">
    <source>
        <dbReference type="SAM" id="Phobius"/>
    </source>
</evidence>
<comment type="caution">
    <text evidence="11">The sequence shown here is derived from an EMBL/GenBank/DDBJ whole genome shotgun (WGS) entry which is preliminary data.</text>
</comment>
<feature type="transmembrane region" description="Helical" evidence="9">
    <location>
        <begin position="57"/>
        <end position="74"/>
    </location>
</feature>